<dbReference type="PROSITE" id="PS51381">
    <property type="entry name" value="C2_B9"/>
    <property type="match status" value="1"/>
</dbReference>
<evidence type="ECO:0000256" key="6">
    <source>
        <dbReference type="ARBA" id="ARBA00038411"/>
    </source>
</evidence>
<dbReference type="OrthoDB" id="431939at2759"/>
<dbReference type="AlphaFoldDB" id="A0A813TVX7"/>
<evidence type="ECO:0000313" key="8">
    <source>
        <dbReference type="EMBL" id="CAF0820116.1"/>
    </source>
</evidence>
<comment type="subcellular location">
    <subcellularLocation>
        <location evidence="1">Cytoplasm</location>
        <location evidence="1">Cytoskeleton</location>
        <location evidence="1">Cilium basal body</location>
    </subcellularLocation>
</comment>
<organism evidence="8 12">
    <name type="scientific">Didymodactylos carnosus</name>
    <dbReference type="NCBI Taxonomy" id="1234261"/>
    <lineage>
        <taxon>Eukaryota</taxon>
        <taxon>Metazoa</taxon>
        <taxon>Spiralia</taxon>
        <taxon>Gnathifera</taxon>
        <taxon>Rotifera</taxon>
        <taxon>Eurotatoria</taxon>
        <taxon>Bdelloidea</taxon>
        <taxon>Philodinida</taxon>
        <taxon>Philodinidae</taxon>
        <taxon>Didymodactylos</taxon>
    </lineage>
</organism>
<evidence type="ECO:0000313" key="11">
    <source>
        <dbReference type="EMBL" id="CAF3720347.1"/>
    </source>
</evidence>
<proteinExistence type="inferred from homology"/>
<evidence type="ECO:0000313" key="12">
    <source>
        <dbReference type="Proteomes" id="UP000663829"/>
    </source>
</evidence>
<dbReference type="EMBL" id="CAJOBA010004682">
    <property type="protein sequence ID" value="CAF3720347.1"/>
    <property type="molecule type" value="Genomic_DNA"/>
</dbReference>
<comment type="caution">
    <text evidence="8">The sequence shown here is derived from an EMBL/GenBank/DDBJ whole genome shotgun (WGS) entry which is preliminary data.</text>
</comment>
<evidence type="ECO:0000256" key="5">
    <source>
        <dbReference type="ARBA" id="ARBA00023273"/>
    </source>
</evidence>
<dbReference type="EMBL" id="CAJNOK010004677">
    <property type="protein sequence ID" value="CAF0945650.1"/>
    <property type="molecule type" value="Genomic_DNA"/>
</dbReference>
<protein>
    <recommendedName>
        <fullName evidence="7">B9 domain-containing protein 1</fullName>
    </recommendedName>
</protein>
<sequence length="203" mass="23024">MFADFDDLYLRFAYVIGKDWEICAGLDEGTTQIAYKGVDFNPKLVFNFPLECTFKSTSPFGWPQLVLSGYGMDAFGNDVVRGYGTTHIPITPGRHKLRVPLFVPRSSSRFQQFLAWILGRRPEFVDPKVVAHNAGREMTRVRSQGYVNLTFNIVTKDLQSLGFRTESSEGIHPAAHDQQKSYHQLPLGALPENVSQYEDVDRM</sequence>
<dbReference type="InterPro" id="IPR010796">
    <property type="entry name" value="C2_B9-type_dom"/>
</dbReference>
<evidence type="ECO:0000313" key="9">
    <source>
        <dbReference type="EMBL" id="CAF0945650.1"/>
    </source>
</evidence>
<dbReference type="GO" id="GO:0060271">
    <property type="term" value="P:cilium assembly"/>
    <property type="evidence" value="ECO:0007669"/>
    <property type="project" value="TreeGrafter"/>
</dbReference>
<keyword evidence="4" id="KW-0206">Cytoskeleton</keyword>
<evidence type="ECO:0000256" key="4">
    <source>
        <dbReference type="ARBA" id="ARBA00023212"/>
    </source>
</evidence>
<evidence type="ECO:0000313" key="10">
    <source>
        <dbReference type="EMBL" id="CAF3606518.1"/>
    </source>
</evidence>
<reference evidence="8" key="1">
    <citation type="submission" date="2021-02" db="EMBL/GenBank/DDBJ databases">
        <authorList>
            <person name="Nowell W R."/>
        </authorList>
    </citation>
    <scope>NUCLEOTIDE SEQUENCE</scope>
</reference>
<dbReference type="Proteomes" id="UP000663829">
    <property type="component" value="Unassembled WGS sequence"/>
</dbReference>
<evidence type="ECO:0000256" key="1">
    <source>
        <dbReference type="ARBA" id="ARBA00004120"/>
    </source>
</evidence>
<dbReference type="Pfam" id="PF07162">
    <property type="entry name" value="B9-C2"/>
    <property type="match status" value="1"/>
</dbReference>
<dbReference type="Proteomes" id="UP000677228">
    <property type="component" value="Unassembled WGS sequence"/>
</dbReference>
<keyword evidence="12" id="KW-1185">Reference proteome</keyword>
<accession>A0A813TVX7</accession>
<keyword evidence="5" id="KW-0966">Cell projection</keyword>
<evidence type="ECO:0000256" key="2">
    <source>
        <dbReference type="ARBA" id="ARBA00022490"/>
    </source>
</evidence>
<dbReference type="EMBL" id="CAJOBC010000608">
    <property type="protein sequence ID" value="CAF3606518.1"/>
    <property type="molecule type" value="Genomic_DNA"/>
</dbReference>
<dbReference type="PANTHER" id="PTHR12968:SF1">
    <property type="entry name" value="B9 DOMAIN-CONTAINING PROTEIN 1"/>
    <property type="match status" value="1"/>
</dbReference>
<keyword evidence="3" id="KW-0970">Cilium biogenesis/degradation</keyword>
<comment type="similarity">
    <text evidence="6">Belongs to the B9D family.</text>
</comment>
<dbReference type="PANTHER" id="PTHR12968">
    <property type="entry name" value="B9 DOMAIN-CONTAINING"/>
    <property type="match status" value="1"/>
</dbReference>
<dbReference type="EMBL" id="CAJNOQ010000608">
    <property type="protein sequence ID" value="CAF0820116.1"/>
    <property type="molecule type" value="Genomic_DNA"/>
</dbReference>
<gene>
    <name evidence="8" type="ORF">GPM918_LOCUS4501</name>
    <name evidence="9" type="ORF">OVA965_LOCUS11877</name>
    <name evidence="10" type="ORF">SRO942_LOCUS4502</name>
    <name evidence="11" type="ORF">TMI583_LOCUS11881</name>
</gene>
<dbReference type="Proteomes" id="UP000682733">
    <property type="component" value="Unassembled WGS sequence"/>
</dbReference>
<dbReference type="Proteomes" id="UP000681722">
    <property type="component" value="Unassembled WGS sequence"/>
</dbReference>
<evidence type="ECO:0000256" key="3">
    <source>
        <dbReference type="ARBA" id="ARBA00022794"/>
    </source>
</evidence>
<evidence type="ECO:0000256" key="7">
    <source>
        <dbReference type="ARBA" id="ARBA00039274"/>
    </source>
</evidence>
<keyword evidence="2" id="KW-0963">Cytoplasm</keyword>
<dbReference type="GO" id="GO:0036038">
    <property type="term" value="C:MKS complex"/>
    <property type="evidence" value="ECO:0007669"/>
    <property type="project" value="TreeGrafter"/>
</dbReference>
<name>A0A813TVX7_9BILA</name>